<dbReference type="RefSeq" id="WP_087432432.1">
    <property type="nucleotide sequence ID" value="NZ_JAMDLV010000004.1"/>
</dbReference>
<comment type="subcellular location">
    <subcellularLocation>
        <location evidence="7">Cell membrane</location>
        <topology evidence="7">Single-pass membrane protein</topology>
    </subcellularLocation>
</comment>
<dbReference type="Gene3D" id="3.30.1490.480">
    <property type="entry name" value="Endolytic murein transglycosylase"/>
    <property type="match status" value="2"/>
</dbReference>
<keyword evidence="3 7" id="KW-1133">Transmembrane helix</keyword>
<organism evidence="8 9">
    <name type="scientific">Paenibacillus apiarius</name>
    <dbReference type="NCBI Taxonomy" id="46240"/>
    <lineage>
        <taxon>Bacteria</taxon>
        <taxon>Bacillati</taxon>
        <taxon>Bacillota</taxon>
        <taxon>Bacilli</taxon>
        <taxon>Bacillales</taxon>
        <taxon>Paenibacillaceae</taxon>
        <taxon>Paenibacillus</taxon>
    </lineage>
</organism>
<evidence type="ECO:0000256" key="2">
    <source>
        <dbReference type="ARBA" id="ARBA00022692"/>
    </source>
</evidence>
<keyword evidence="1 7" id="KW-1003">Cell membrane</keyword>
<keyword evidence="6 7" id="KW-0961">Cell wall biogenesis/degradation</keyword>
<gene>
    <name evidence="7 8" type="primary">mltG</name>
    <name evidence="8" type="ORF">M5X09_20705</name>
</gene>
<reference evidence="8 9" key="1">
    <citation type="submission" date="2022-05" db="EMBL/GenBank/DDBJ databases">
        <title>Genome Sequencing of Bee-Associated Microbes.</title>
        <authorList>
            <person name="Dunlap C."/>
        </authorList>
    </citation>
    <scope>NUCLEOTIDE SEQUENCE [LARGE SCALE GENOMIC DNA]</scope>
    <source>
        <strain evidence="8 9">NRRL NRS-1438</strain>
    </source>
</reference>
<dbReference type="PANTHER" id="PTHR30518:SF2">
    <property type="entry name" value="ENDOLYTIC MUREIN TRANSGLYCOSYLASE"/>
    <property type="match status" value="1"/>
</dbReference>
<dbReference type="InterPro" id="IPR003770">
    <property type="entry name" value="MLTG-like"/>
</dbReference>
<dbReference type="EMBL" id="JAMDLW010000030">
    <property type="protein sequence ID" value="MCY9522049.1"/>
    <property type="molecule type" value="Genomic_DNA"/>
</dbReference>
<evidence type="ECO:0000256" key="4">
    <source>
        <dbReference type="ARBA" id="ARBA00023136"/>
    </source>
</evidence>
<keyword evidence="5 7" id="KW-0456">Lyase</keyword>
<keyword evidence="4 7" id="KW-0472">Membrane</keyword>
<feature type="transmembrane region" description="Helical" evidence="7">
    <location>
        <begin position="7"/>
        <end position="27"/>
    </location>
</feature>
<dbReference type="Pfam" id="PF02618">
    <property type="entry name" value="YceG"/>
    <property type="match status" value="1"/>
</dbReference>
<accession>A0ABT4DXH6</accession>
<comment type="catalytic activity">
    <reaction evidence="7">
        <text>a peptidoglycan chain = a peptidoglycan chain with N-acetyl-1,6-anhydromuramyl-[peptide] at the reducing end + a peptidoglycan chain with N-acetylglucosamine at the non-reducing end.</text>
        <dbReference type="EC" id="4.2.2.29"/>
    </reaction>
</comment>
<feature type="site" description="Important for catalytic activity" evidence="7">
    <location>
        <position position="234"/>
    </location>
</feature>
<dbReference type="HAMAP" id="MF_02065">
    <property type="entry name" value="MltG"/>
    <property type="match status" value="1"/>
</dbReference>
<evidence type="ECO:0000313" key="9">
    <source>
        <dbReference type="Proteomes" id="UP001207626"/>
    </source>
</evidence>
<dbReference type="PANTHER" id="PTHR30518">
    <property type="entry name" value="ENDOLYTIC MUREIN TRANSGLYCOSYLASE"/>
    <property type="match status" value="1"/>
</dbReference>
<dbReference type="EC" id="4.2.2.29" evidence="7"/>
<dbReference type="Gene3D" id="3.30.160.60">
    <property type="entry name" value="Classic Zinc Finger"/>
    <property type="match status" value="1"/>
</dbReference>
<proteinExistence type="inferred from homology"/>
<evidence type="ECO:0000256" key="7">
    <source>
        <dbReference type="HAMAP-Rule" id="MF_02065"/>
    </source>
</evidence>
<evidence type="ECO:0000256" key="3">
    <source>
        <dbReference type="ARBA" id="ARBA00022989"/>
    </source>
</evidence>
<dbReference type="Proteomes" id="UP001207626">
    <property type="component" value="Unassembled WGS sequence"/>
</dbReference>
<evidence type="ECO:0000256" key="6">
    <source>
        <dbReference type="ARBA" id="ARBA00023316"/>
    </source>
</evidence>
<comment type="similarity">
    <text evidence="7">Belongs to the transglycosylase MltG family.</text>
</comment>
<evidence type="ECO:0000256" key="5">
    <source>
        <dbReference type="ARBA" id="ARBA00023239"/>
    </source>
</evidence>
<comment type="function">
    <text evidence="7">Functions as a peptidoglycan terminase that cleaves nascent peptidoglycan strands endolytically to terminate their elongation.</text>
</comment>
<dbReference type="CDD" id="cd08010">
    <property type="entry name" value="MltG_like"/>
    <property type="match status" value="1"/>
</dbReference>
<keyword evidence="9" id="KW-1185">Reference proteome</keyword>
<keyword evidence="2 7" id="KW-0812">Transmembrane</keyword>
<protein>
    <recommendedName>
        <fullName evidence="7">Endolytic murein transglycosylase</fullName>
        <ecNumber evidence="7">4.2.2.29</ecNumber>
    </recommendedName>
    <alternativeName>
        <fullName evidence="7">Peptidoglycan lytic transglycosylase</fullName>
    </alternativeName>
    <alternativeName>
        <fullName evidence="7">Peptidoglycan polymerization terminase</fullName>
    </alternativeName>
</protein>
<evidence type="ECO:0000313" key="8">
    <source>
        <dbReference type="EMBL" id="MCY9522049.1"/>
    </source>
</evidence>
<name>A0ABT4DXH6_9BACL</name>
<sequence length="353" mass="39095">MRTGSKVLIAILLVAAIAAGGGTWYIWSGIQPLPTEERNITVTIEQGSGTAKIASQLQAEGVIRNALIFKGYLKWYKEGARFQAGTYAFQPGVTYDEVIAKLNQGEVVPEEMIRFTIPEGFTLEQVADTLSKDGLVDKAEFMQLADDTAWLTGTSSVVQAIPDNGKLRHKLEGYLFPETYELKKGSSAKDIIARMIQETEKRLTEASSSWEADMKKQGLTLHELMTVASLIEREVVVDSERALVAGVIYNRIEEGMKLQIDATVQYALDKPKERLYFKDLEIDSPYNTYKIEGLPPGPIAGPSVASIEAALHPQQSDYFYYVTTKDGTGSHLFAKTFAEHQRNIEKSKQTAGE</sequence>
<evidence type="ECO:0000256" key="1">
    <source>
        <dbReference type="ARBA" id="ARBA00022475"/>
    </source>
</evidence>
<comment type="caution">
    <text evidence="8">The sequence shown here is derived from an EMBL/GenBank/DDBJ whole genome shotgun (WGS) entry which is preliminary data.</text>
</comment>
<dbReference type="NCBIfam" id="TIGR00247">
    <property type="entry name" value="endolytic transglycosylase MltG"/>
    <property type="match status" value="1"/>
</dbReference>